<dbReference type="Pfam" id="PF00126">
    <property type="entry name" value="HTH_1"/>
    <property type="match status" value="1"/>
</dbReference>
<proteinExistence type="inferred from homology"/>
<evidence type="ECO:0000259" key="5">
    <source>
        <dbReference type="PROSITE" id="PS50931"/>
    </source>
</evidence>
<dbReference type="SUPFAM" id="SSF46785">
    <property type="entry name" value="Winged helix' DNA-binding domain"/>
    <property type="match status" value="1"/>
</dbReference>
<gene>
    <name evidence="6" type="ordered locus">Hsero_3929</name>
</gene>
<organism evidence="6 7">
    <name type="scientific">Herbaspirillum seropedicae (strain SmR1)</name>
    <dbReference type="NCBI Taxonomy" id="757424"/>
    <lineage>
        <taxon>Bacteria</taxon>
        <taxon>Pseudomonadati</taxon>
        <taxon>Pseudomonadota</taxon>
        <taxon>Betaproteobacteria</taxon>
        <taxon>Burkholderiales</taxon>
        <taxon>Oxalobacteraceae</taxon>
        <taxon>Herbaspirillum</taxon>
    </lineage>
</organism>
<accession>D8ISI5</accession>
<keyword evidence="4" id="KW-0804">Transcription</keyword>
<dbReference type="InterPro" id="IPR000847">
    <property type="entry name" value="LysR_HTH_N"/>
</dbReference>
<dbReference type="Pfam" id="PF03466">
    <property type="entry name" value="LysR_substrate"/>
    <property type="match status" value="1"/>
</dbReference>
<name>D8ISI5_HERSS</name>
<evidence type="ECO:0000256" key="4">
    <source>
        <dbReference type="ARBA" id="ARBA00023163"/>
    </source>
</evidence>
<dbReference type="GO" id="GO:0000976">
    <property type="term" value="F:transcription cis-regulatory region binding"/>
    <property type="evidence" value="ECO:0007669"/>
    <property type="project" value="TreeGrafter"/>
</dbReference>
<feature type="domain" description="HTH lysR-type" evidence="5">
    <location>
        <begin position="10"/>
        <end position="67"/>
    </location>
</feature>
<dbReference type="InterPro" id="IPR036390">
    <property type="entry name" value="WH_DNA-bd_sf"/>
</dbReference>
<dbReference type="PANTHER" id="PTHR30126">
    <property type="entry name" value="HTH-TYPE TRANSCRIPTIONAL REGULATOR"/>
    <property type="match status" value="1"/>
</dbReference>
<dbReference type="AlphaFoldDB" id="D8ISI5"/>
<evidence type="ECO:0000256" key="2">
    <source>
        <dbReference type="ARBA" id="ARBA00023015"/>
    </source>
</evidence>
<dbReference type="InterPro" id="IPR036388">
    <property type="entry name" value="WH-like_DNA-bd_sf"/>
</dbReference>
<dbReference type="eggNOG" id="COG0583">
    <property type="taxonomic scope" value="Bacteria"/>
</dbReference>
<dbReference type="EMBL" id="CP002039">
    <property type="protein sequence ID" value="ADJ65401.1"/>
    <property type="molecule type" value="Genomic_DNA"/>
</dbReference>
<dbReference type="SUPFAM" id="SSF53850">
    <property type="entry name" value="Periplasmic binding protein-like II"/>
    <property type="match status" value="1"/>
</dbReference>
<dbReference type="PROSITE" id="PS50931">
    <property type="entry name" value="HTH_LYSR"/>
    <property type="match status" value="1"/>
</dbReference>
<dbReference type="Gene3D" id="1.10.10.10">
    <property type="entry name" value="Winged helix-like DNA-binding domain superfamily/Winged helix DNA-binding domain"/>
    <property type="match status" value="1"/>
</dbReference>
<dbReference type="PANTHER" id="PTHR30126:SF40">
    <property type="entry name" value="HTH-TYPE TRANSCRIPTIONAL REGULATOR GLTR"/>
    <property type="match status" value="1"/>
</dbReference>
<dbReference type="Gene3D" id="3.40.190.10">
    <property type="entry name" value="Periplasmic binding protein-like II"/>
    <property type="match status" value="2"/>
</dbReference>
<dbReference type="CDD" id="cd08442">
    <property type="entry name" value="PBP2_YofA_SoxR_like"/>
    <property type="match status" value="1"/>
</dbReference>
<reference evidence="6 7" key="1">
    <citation type="submission" date="2010-04" db="EMBL/GenBank/DDBJ databases">
        <title>The genome of Herbaspirillum seropedicae SmR1, an endophytic, nitrogen-fixing, plant-growth promoting beta-Proteobacteria.</title>
        <authorList>
            <person name="Pedrosa F.O."/>
            <person name="Monteiro R.A."/>
            <person name="Wassem R."/>
            <person name="Cruz L.M."/>
            <person name="Ayub R.A."/>
            <person name="Colauto N.B."/>
            <person name="Fernandez M.A."/>
            <person name="Fungaro M.H.P."/>
            <person name="Grisard E.C."/>
            <person name="Hungria M."/>
            <person name="Madeira H.M.F."/>
            <person name="Nodari R.O."/>
            <person name="Osaku C.A."/>
            <person name="Petzl-Erler M.L."/>
            <person name="Terenzi H."/>
            <person name="Vieira L.G.E."/>
            <person name="Almeida M.I.M."/>
            <person name="Alves L.R."/>
            <person name="Arantes O.M.N."/>
            <person name="Balsanelli E."/>
            <person name="Barcellos F.G."/>
            <person name="Baura V.A."/>
            <person name="Binde D.R."/>
            <person name="Campo R.J."/>
            <person name="Chubatsu L.S."/>
            <person name="Chueire L.M.O."/>
            <person name="Ciferri R.R."/>
            <person name="Correa L.C."/>
            <person name="da Conceicao Silva J.L."/>
            <person name="Dabul A.N.G."/>
            <person name="Dambros B.P."/>
            <person name="Faoro H."/>
            <person name="Favetti A."/>
            <person name="Friedermann G."/>
            <person name="Furlaneto M.C."/>
            <person name="Gasques L.S."/>
            <person name="Gimenes C.C.T."/>
            <person name="Gioppo N.M.R."/>
            <person name="Glienke-Blanco C."/>
            <person name="Godoy L.P."/>
            <person name="Guerra M.P."/>
            <person name="Karp S."/>
            <person name="Kava-Cordeiro V."/>
            <person name="Margarido V.P."/>
            <person name="Mathioni S.M."/>
            <person name="Menck-Soares M.A."/>
            <person name="Murace N.K."/>
            <person name="Nicolas M.F."/>
            <person name="Oliveira C.E.C."/>
            <person name="Pagnan N.A.B."/>
            <person name="Pamphile J.A."/>
            <person name="Patussi E.V."/>
            <person name="Pereira L.F.P."/>
            <person name="Pereira-Ferrari L."/>
            <person name="Pinto F.G.S."/>
            <person name="Precoma C."/>
            <person name="Prioli A.J."/>
            <person name="Prioli S.M.A.P."/>
            <person name="Raittz R.T."/>
            <person name="Ramos H.J.O."/>
            <person name="Ribeiro E.M.S.F."/>
            <person name="Rigo L.U."/>
            <person name="Rocha C.L.M.S.C."/>
            <person name="Rocha S.N."/>
            <person name="Santos K."/>
            <person name="Satori D."/>
            <person name="Silva A.G."/>
            <person name="Simao R.C.G."/>
            <person name="Soares M.A.M."/>
            <person name="Souza E.M."/>
            <person name="Steffens M.B.R."/>
            <person name="Steindel M."/>
            <person name="Tadra-Sfeir M.Z."/>
            <person name="Takahashi E.K."/>
            <person name="Torres R.A."/>
            <person name="Valle J.S."/>
            <person name="Vernal J.I."/>
            <person name="Vilas-Boas L.A."/>
            <person name="Watanabe M.A.E."/>
            <person name="Weiss V.A."/>
            <person name="Yates M.A."/>
            <person name="Souza E.M."/>
        </authorList>
    </citation>
    <scope>NUCLEOTIDE SEQUENCE [LARGE SCALE GENOMIC DNA]</scope>
    <source>
        <strain evidence="6 7">SmR1</strain>
    </source>
</reference>
<dbReference type="GO" id="GO:0003700">
    <property type="term" value="F:DNA-binding transcription factor activity"/>
    <property type="evidence" value="ECO:0007669"/>
    <property type="project" value="InterPro"/>
</dbReference>
<keyword evidence="2" id="KW-0805">Transcription regulation</keyword>
<evidence type="ECO:0000313" key="7">
    <source>
        <dbReference type="Proteomes" id="UP000000329"/>
    </source>
</evidence>
<dbReference type="STRING" id="757424.Hsero_3929"/>
<comment type="similarity">
    <text evidence="1">Belongs to the LysR transcriptional regulatory family.</text>
</comment>
<dbReference type="HOGENOM" id="CLU_039613_6_1_4"/>
<dbReference type="Proteomes" id="UP000000329">
    <property type="component" value="Chromosome"/>
</dbReference>
<evidence type="ECO:0000256" key="1">
    <source>
        <dbReference type="ARBA" id="ARBA00009437"/>
    </source>
</evidence>
<protein>
    <submittedName>
        <fullName evidence="6">LysR family transcription regulator</fullName>
    </submittedName>
</protein>
<dbReference type="KEGG" id="hse:Hsero_3929"/>
<keyword evidence="7" id="KW-1185">Reference proteome</keyword>
<dbReference type="InterPro" id="IPR005119">
    <property type="entry name" value="LysR_subst-bd"/>
</dbReference>
<dbReference type="PRINTS" id="PR00039">
    <property type="entry name" value="HTHLYSR"/>
</dbReference>
<keyword evidence="3" id="KW-0238">DNA-binding</keyword>
<evidence type="ECO:0000313" key="6">
    <source>
        <dbReference type="EMBL" id="ADJ65401.1"/>
    </source>
</evidence>
<sequence>MNPSLLEIDMELAELEIFRTVVAEGGVTRAAERLNRVQSNVTTRIKQLEQSMGVPLFVRDRRRMVLTAAGEALLDYAERILDLAQEARQAVAPQSPRGRLRIGSMESAAASRLPGPLAEFHQRWPEVRLELSTAPTDVLMAQVRACKLDAALVAGPVSDPAFDATPLFREELLLVTPRSHRRVRAPEEVMLDTLIVFEQGCAYRRHAEAWFAGHGAGRQLPRTLELASYHAILACVSAGAGVAVVPRSVIAMQMEPHGFATHSLGRDGRITTFLISRRERYSASFLALRALLMASV</sequence>
<evidence type="ECO:0000256" key="3">
    <source>
        <dbReference type="ARBA" id="ARBA00023125"/>
    </source>
</evidence>
<dbReference type="FunFam" id="1.10.10.10:FF:000001">
    <property type="entry name" value="LysR family transcriptional regulator"/>
    <property type="match status" value="1"/>
</dbReference>